<dbReference type="AlphaFoldDB" id="A0A0C7MVW4"/>
<evidence type="ECO:0000256" key="1">
    <source>
        <dbReference type="ARBA" id="ARBA00004123"/>
    </source>
</evidence>
<evidence type="ECO:0000256" key="3">
    <source>
        <dbReference type="ARBA" id="ARBA00020833"/>
    </source>
</evidence>
<dbReference type="OrthoDB" id="1110759at2759"/>
<feature type="region of interest" description="Disordered" evidence="8">
    <location>
        <begin position="103"/>
        <end position="221"/>
    </location>
</feature>
<dbReference type="EMBL" id="LN736369">
    <property type="protein sequence ID" value="CEP64083.1"/>
    <property type="molecule type" value="Genomic_DNA"/>
</dbReference>
<proteinExistence type="inferred from homology"/>
<keyword evidence="6 7" id="KW-0539">Nucleus</keyword>
<dbReference type="PANTHER" id="PTHR11467">
    <property type="entry name" value="HISTONE H1"/>
    <property type="match status" value="1"/>
</dbReference>
<feature type="domain" description="H15" evidence="9">
    <location>
        <begin position="48"/>
        <end position="119"/>
    </location>
</feature>
<dbReference type="PANTHER" id="PTHR11467:SF36">
    <property type="entry name" value="HISTONE 24-RELATED"/>
    <property type="match status" value="1"/>
</dbReference>
<evidence type="ECO:0000256" key="5">
    <source>
        <dbReference type="ARBA" id="ARBA00023125"/>
    </source>
</evidence>
<comment type="subcellular location">
    <subcellularLocation>
        <location evidence="2">Chromosome</location>
    </subcellularLocation>
    <subcellularLocation>
        <location evidence="1 7">Nucleus</location>
    </subcellularLocation>
</comment>
<dbReference type="SMART" id="SM00526">
    <property type="entry name" value="H15"/>
    <property type="match status" value="1"/>
</dbReference>
<dbReference type="CDD" id="cd00073">
    <property type="entry name" value="H15"/>
    <property type="match status" value="1"/>
</dbReference>
<evidence type="ECO:0000313" key="10">
    <source>
        <dbReference type="EMBL" id="CEP64083.1"/>
    </source>
</evidence>
<evidence type="ECO:0000256" key="7">
    <source>
        <dbReference type="RuleBase" id="RU003894"/>
    </source>
</evidence>
<feature type="compositionally biased region" description="Low complexity" evidence="8">
    <location>
        <begin position="37"/>
        <end position="48"/>
    </location>
</feature>
<dbReference type="GO" id="GO:0006334">
    <property type="term" value="P:nucleosome assembly"/>
    <property type="evidence" value="ECO:0007669"/>
    <property type="project" value="InterPro"/>
</dbReference>
<dbReference type="InterPro" id="IPR005819">
    <property type="entry name" value="H1/H5"/>
</dbReference>
<name>A0A0C7MVW4_9SACH</name>
<dbReference type="GeneID" id="34687614"/>
<feature type="region of interest" description="Disordered" evidence="8">
    <location>
        <begin position="1"/>
        <end position="51"/>
    </location>
</feature>
<feature type="compositionally biased region" description="Basic and acidic residues" evidence="8">
    <location>
        <begin position="141"/>
        <end position="165"/>
    </location>
</feature>
<reference evidence="10 11" key="1">
    <citation type="submission" date="2014-12" db="EMBL/GenBank/DDBJ databases">
        <authorList>
            <person name="Neuveglise Cecile"/>
        </authorList>
    </citation>
    <scope>NUCLEOTIDE SEQUENCE [LARGE SCALE GENOMIC DNA]</scope>
    <source>
        <strain evidence="10 11">CBS 12615</strain>
    </source>
</reference>
<dbReference type="InterPro" id="IPR036388">
    <property type="entry name" value="WH-like_DNA-bd_sf"/>
</dbReference>
<dbReference type="PRINTS" id="PR00624">
    <property type="entry name" value="HISTONEH5"/>
</dbReference>
<evidence type="ECO:0000256" key="4">
    <source>
        <dbReference type="ARBA" id="ARBA00022454"/>
    </source>
</evidence>
<accession>A0A0C7MVW4</accession>
<dbReference type="RefSeq" id="XP_022630293.1">
    <property type="nucleotide sequence ID" value="XM_022775424.1"/>
</dbReference>
<evidence type="ECO:0000256" key="6">
    <source>
        <dbReference type="ARBA" id="ARBA00023242"/>
    </source>
</evidence>
<protein>
    <recommendedName>
        <fullName evidence="3">Histone H1</fullName>
    </recommendedName>
</protein>
<dbReference type="STRING" id="1245769.A0A0C7MVW4"/>
<feature type="compositionally biased region" description="Basic and acidic residues" evidence="8">
    <location>
        <begin position="17"/>
        <end position="28"/>
    </location>
</feature>
<keyword evidence="5 7" id="KW-0238">DNA-binding</keyword>
<dbReference type="GO" id="GO:0045910">
    <property type="term" value="P:negative regulation of DNA recombination"/>
    <property type="evidence" value="ECO:0007669"/>
    <property type="project" value="TreeGrafter"/>
</dbReference>
<dbReference type="GO" id="GO:0005634">
    <property type="term" value="C:nucleus"/>
    <property type="evidence" value="ECO:0007669"/>
    <property type="project" value="UniProtKB-SubCell"/>
</dbReference>
<sequence>MPTKVTSRAAKNSKSSPMEKAKSKDVKKTPAKSTNNKVSKPVGKSKSPLPTYKEMIIEGIASLGDRNGSSRQALKKHISGKYTLGEGFENHFNLAVRRGIESGEFSQPKGPSGPLKVVKKPAHPKTENTSEPKSRGAAKTNETEGAKRGKDSASKKVKEEEAPKPKERRRSSASSKSASTSKMSKKSSMQSKKPVSKISSKPIAKPVAKPVKSTARKVAVA</sequence>
<evidence type="ECO:0000256" key="8">
    <source>
        <dbReference type="SAM" id="MobiDB-lite"/>
    </source>
</evidence>
<dbReference type="InterPro" id="IPR036390">
    <property type="entry name" value="WH_DNA-bd_sf"/>
</dbReference>
<organism evidence="10 11">
    <name type="scientific">Lachancea lanzarotensis</name>
    <dbReference type="NCBI Taxonomy" id="1245769"/>
    <lineage>
        <taxon>Eukaryota</taxon>
        <taxon>Fungi</taxon>
        <taxon>Dikarya</taxon>
        <taxon>Ascomycota</taxon>
        <taxon>Saccharomycotina</taxon>
        <taxon>Saccharomycetes</taxon>
        <taxon>Saccharomycetales</taxon>
        <taxon>Saccharomycetaceae</taxon>
        <taxon>Lachancea</taxon>
    </lineage>
</organism>
<comment type="similarity">
    <text evidence="7">Belongs to the histone H1/H5 family.</text>
</comment>
<dbReference type="Pfam" id="PF00538">
    <property type="entry name" value="Linker_histone"/>
    <property type="match status" value="1"/>
</dbReference>
<evidence type="ECO:0000256" key="2">
    <source>
        <dbReference type="ARBA" id="ARBA00004286"/>
    </source>
</evidence>
<feature type="compositionally biased region" description="Low complexity" evidence="8">
    <location>
        <begin position="172"/>
        <end position="213"/>
    </location>
</feature>
<dbReference type="Proteomes" id="UP000054304">
    <property type="component" value="Unassembled WGS sequence"/>
</dbReference>
<keyword evidence="11" id="KW-1185">Reference proteome</keyword>
<feature type="compositionally biased region" description="Basic and acidic residues" evidence="8">
    <location>
        <begin position="124"/>
        <end position="134"/>
    </location>
</feature>
<evidence type="ECO:0000313" key="11">
    <source>
        <dbReference type="Proteomes" id="UP000054304"/>
    </source>
</evidence>
<dbReference type="InterPro" id="IPR005818">
    <property type="entry name" value="Histone_H1/H5_H15"/>
</dbReference>
<dbReference type="GO" id="GO:0030527">
    <property type="term" value="F:structural constituent of chromatin"/>
    <property type="evidence" value="ECO:0007669"/>
    <property type="project" value="InterPro"/>
</dbReference>
<keyword evidence="4 7" id="KW-0158">Chromosome</keyword>
<dbReference type="GO" id="GO:0030261">
    <property type="term" value="P:chromosome condensation"/>
    <property type="evidence" value="ECO:0007669"/>
    <property type="project" value="TreeGrafter"/>
</dbReference>
<dbReference type="GO" id="GO:0003690">
    <property type="term" value="F:double-stranded DNA binding"/>
    <property type="evidence" value="ECO:0007669"/>
    <property type="project" value="TreeGrafter"/>
</dbReference>
<dbReference type="HOGENOM" id="CLU_052897_0_2_1"/>
<dbReference type="Gene3D" id="1.10.10.10">
    <property type="entry name" value="Winged helix-like DNA-binding domain superfamily/Winged helix DNA-binding domain"/>
    <property type="match status" value="1"/>
</dbReference>
<evidence type="ECO:0000259" key="9">
    <source>
        <dbReference type="PROSITE" id="PS51504"/>
    </source>
</evidence>
<dbReference type="PROSITE" id="PS51504">
    <property type="entry name" value="H15"/>
    <property type="match status" value="1"/>
</dbReference>
<dbReference type="GO" id="GO:0031492">
    <property type="term" value="F:nucleosomal DNA binding"/>
    <property type="evidence" value="ECO:0007669"/>
    <property type="project" value="TreeGrafter"/>
</dbReference>
<dbReference type="SUPFAM" id="SSF46785">
    <property type="entry name" value="Winged helix' DNA-binding domain"/>
    <property type="match status" value="1"/>
</dbReference>
<gene>
    <name evidence="10" type="ORF">LALA0_S10e01882g</name>
</gene>
<dbReference type="GO" id="GO:0000786">
    <property type="term" value="C:nucleosome"/>
    <property type="evidence" value="ECO:0007669"/>
    <property type="project" value="InterPro"/>
</dbReference>
<feature type="compositionally biased region" description="Polar residues" evidence="8">
    <location>
        <begin position="1"/>
        <end position="16"/>
    </location>
</feature>